<dbReference type="RefSeq" id="WP_207352465.1">
    <property type="nucleotide sequence ID" value="NZ_JAFMPY010000026.1"/>
</dbReference>
<accession>A0ABS3J843</accession>
<dbReference type="EMBL" id="JAFMPY010000026">
    <property type="protein sequence ID" value="MBO0905832.1"/>
    <property type="molecule type" value="Genomic_DNA"/>
</dbReference>
<gene>
    <name evidence="1" type="ORF">J1C47_19480</name>
</gene>
<organism evidence="1 2">
    <name type="scientific">Jiella sonneratiae</name>
    <dbReference type="NCBI Taxonomy" id="2816856"/>
    <lineage>
        <taxon>Bacteria</taxon>
        <taxon>Pseudomonadati</taxon>
        <taxon>Pseudomonadota</taxon>
        <taxon>Alphaproteobacteria</taxon>
        <taxon>Hyphomicrobiales</taxon>
        <taxon>Aurantimonadaceae</taxon>
        <taxon>Jiella</taxon>
    </lineage>
</organism>
<sequence>MTRNAIIVVGMHRSGTSALAGALRFAGLQHSPDLMPAAADNPDGFFEPLPVVRMNERMLNLAGAAWNKVPFWMHWANFARADFGRWCAETFAETAEKVWHDTFQALEGDVVCKDPRLALTLPVWLKAAEANGFAPKVLLVHRPSIAIMASLARRNRMEFEGAADLVADYWEAMLHHAPADARVVGYDAFREDPAATLETLGLPVAAPEQREELRRYVRKDDSRAPTGAIPPAFMPDFLRECDRLLPAAHGATLPPEPVALAKRFGQLRRAQKLYRGDSYLLPEPRPTPGFNVAQRRGRKVVLHCHIFKNAGSSVDVLLRSNFGKRWKETEFPARAGFSNADLTNTFVRTFNGLDAVSTHTGDCWLGHNDAAVTVLPIVFLRHPILRIRSAYSFERKQVADTLGAKLAKENSFSDYVRARLDRSNDYAFRDFQARRIASFHARVCTDLRSAAFTALDSLPFVGLVEDFDASCRRMEDYLKPHFPKFSAFTTRANVTDASDRSVADKLQQVMGEMDEDVAARLLADNTVDLAIYEAVTQRVAGNEGGDVAIEETVAGPATE</sequence>
<reference evidence="1 2" key="1">
    <citation type="submission" date="2021-03" db="EMBL/GenBank/DDBJ databases">
        <title>Whole genome sequence of Jiella sp. MQZ13P-4.</title>
        <authorList>
            <person name="Tuo L."/>
        </authorList>
    </citation>
    <scope>NUCLEOTIDE SEQUENCE [LARGE SCALE GENOMIC DNA]</scope>
    <source>
        <strain evidence="1 2">MQZ13P-4</strain>
    </source>
</reference>
<name>A0ABS3J843_9HYPH</name>
<proteinExistence type="predicted"/>
<comment type="caution">
    <text evidence="1">The sequence shown here is derived from an EMBL/GenBank/DDBJ whole genome shotgun (WGS) entry which is preliminary data.</text>
</comment>
<keyword evidence="2" id="KW-1185">Reference proteome</keyword>
<evidence type="ECO:0000313" key="1">
    <source>
        <dbReference type="EMBL" id="MBO0905832.1"/>
    </source>
</evidence>
<protein>
    <submittedName>
        <fullName evidence="1">Sulfotransferase family 2 domain-containing protein</fullName>
    </submittedName>
</protein>
<dbReference type="InterPro" id="IPR027417">
    <property type="entry name" value="P-loop_NTPase"/>
</dbReference>
<dbReference type="Proteomes" id="UP000664288">
    <property type="component" value="Unassembled WGS sequence"/>
</dbReference>
<dbReference type="Gene3D" id="3.40.50.300">
    <property type="entry name" value="P-loop containing nucleotide triphosphate hydrolases"/>
    <property type="match status" value="2"/>
</dbReference>
<dbReference type="SUPFAM" id="SSF52540">
    <property type="entry name" value="P-loop containing nucleoside triphosphate hydrolases"/>
    <property type="match status" value="1"/>
</dbReference>
<evidence type="ECO:0000313" key="2">
    <source>
        <dbReference type="Proteomes" id="UP000664288"/>
    </source>
</evidence>